<sequence>MDLREVGYDGREWIKLAQDRNGWRAYAAWEDQGINMGVHTELIYCPLKIFRAYNRRDCRVDWTGDTDGRGISEMVFGEMWQRIRRRLPDICLTIGENLGKPNQVISSSGNRTRARTELLSDRQAPQPTELRRWLVSLTAQTAAKTETVEWLVMVVTMVATTNGGGMGQTGTKLSDWEQRDLAKEAEGSKKMPGPTLCHYSVRS</sequence>
<dbReference type="EMBL" id="JAJSOF020000033">
    <property type="protein sequence ID" value="KAJ4429526.1"/>
    <property type="molecule type" value="Genomic_DNA"/>
</dbReference>
<organism evidence="1 2">
    <name type="scientific">Periplaneta americana</name>
    <name type="common">American cockroach</name>
    <name type="synonym">Blatta americana</name>
    <dbReference type="NCBI Taxonomy" id="6978"/>
    <lineage>
        <taxon>Eukaryota</taxon>
        <taxon>Metazoa</taxon>
        <taxon>Ecdysozoa</taxon>
        <taxon>Arthropoda</taxon>
        <taxon>Hexapoda</taxon>
        <taxon>Insecta</taxon>
        <taxon>Pterygota</taxon>
        <taxon>Neoptera</taxon>
        <taxon>Polyneoptera</taxon>
        <taxon>Dictyoptera</taxon>
        <taxon>Blattodea</taxon>
        <taxon>Blattoidea</taxon>
        <taxon>Blattidae</taxon>
        <taxon>Blattinae</taxon>
        <taxon>Periplaneta</taxon>
    </lineage>
</organism>
<proteinExistence type="predicted"/>
<reference evidence="1 2" key="1">
    <citation type="journal article" date="2022" name="Allergy">
        <title>Genome assembly and annotation of Periplaneta americana reveal a comprehensive cockroach allergen profile.</title>
        <authorList>
            <person name="Wang L."/>
            <person name="Xiong Q."/>
            <person name="Saelim N."/>
            <person name="Wang L."/>
            <person name="Nong W."/>
            <person name="Wan A.T."/>
            <person name="Shi M."/>
            <person name="Liu X."/>
            <person name="Cao Q."/>
            <person name="Hui J.H.L."/>
            <person name="Sookrung N."/>
            <person name="Leung T.F."/>
            <person name="Tungtrongchitr A."/>
            <person name="Tsui S.K.W."/>
        </authorList>
    </citation>
    <scope>NUCLEOTIDE SEQUENCE [LARGE SCALE GENOMIC DNA]</scope>
    <source>
        <strain evidence="1">PWHHKU_190912</strain>
    </source>
</reference>
<evidence type="ECO:0000313" key="1">
    <source>
        <dbReference type="EMBL" id="KAJ4429526.1"/>
    </source>
</evidence>
<gene>
    <name evidence="1" type="ORF">ANN_21695</name>
</gene>
<evidence type="ECO:0000313" key="2">
    <source>
        <dbReference type="Proteomes" id="UP001148838"/>
    </source>
</evidence>
<name>A0ABQ8S6M7_PERAM</name>
<comment type="caution">
    <text evidence="1">The sequence shown here is derived from an EMBL/GenBank/DDBJ whole genome shotgun (WGS) entry which is preliminary data.</text>
</comment>
<dbReference type="Proteomes" id="UP001148838">
    <property type="component" value="Unassembled WGS sequence"/>
</dbReference>
<protein>
    <submittedName>
        <fullName evidence="1">Uncharacterized protein</fullName>
    </submittedName>
</protein>
<accession>A0ABQ8S6M7</accession>
<keyword evidence="2" id="KW-1185">Reference proteome</keyword>